<evidence type="ECO:0000259" key="11">
    <source>
        <dbReference type="PROSITE" id="PS51794"/>
    </source>
</evidence>
<evidence type="ECO:0000256" key="1">
    <source>
        <dbReference type="ARBA" id="ARBA00000877"/>
    </source>
</evidence>
<dbReference type="HAMAP" id="MF_01499">
    <property type="entry name" value="DacA"/>
    <property type="match status" value="1"/>
</dbReference>
<evidence type="ECO:0000256" key="5">
    <source>
        <dbReference type="ARBA" id="ARBA00022695"/>
    </source>
</evidence>
<evidence type="ECO:0000313" key="12">
    <source>
        <dbReference type="EMBL" id="ACZ42723.1"/>
    </source>
</evidence>
<comment type="function">
    <text evidence="10">Catalyzes the condensation of 2 ATP molecules into cyclic di-AMP (c-di-AMP), a second messenger used to regulate differing processes in different bacteria.</text>
</comment>
<keyword evidence="4 10" id="KW-0812">Transmembrane</keyword>
<evidence type="ECO:0000256" key="2">
    <source>
        <dbReference type="ARBA" id="ARBA00022475"/>
    </source>
</evidence>
<evidence type="ECO:0000256" key="3">
    <source>
        <dbReference type="ARBA" id="ARBA00022679"/>
    </source>
</evidence>
<gene>
    <name evidence="10" type="primary">dacA</name>
    <name evidence="12" type="ordered locus">Tter_1817</name>
</gene>
<name>D1CD58_THET1</name>
<evidence type="ECO:0000256" key="6">
    <source>
        <dbReference type="ARBA" id="ARBA00022741"/>
    </source>
</evidence>
<keyword evidence="8 10" id="KW-1133">Transmembrane helix</keyword>
<dbReference type="InterPro" id="IPR014046">
    <property type="entry name" value="C-di-AMP_synthase"/>
</dbReference>
<comment type="catalytic activity">
    <reaction evidence="1 10">
        <text>2 ATP = 3',3'-c-di-AMP + 2 diphosphate</text>
        <dbReference type="Rhea" id="RHEA:35655"/>
        <dbReference type="ChEBI" id="CHEBI:30616"/>
        <dbReference type="ChEBI" id="CHEBI:33019"/>
        <dbReference type="ChEBI" id="CHEBI:71500"/>
        <dbReference type="EC" id="2.7.7.85"/>
    </reaction>
</comment>
<evidence type="ECO:0000256" key="8">
    <source>
        <dbReference type="ARBA" id="ARBA00022989"/>
    </source>
</evidence>
<evidence type="ECO:0000256" key="4">
    <source>
        <dbReference type="ARBA" id="ARBA00022692"/>
    </source>
</evidence>
<dbReference type="PIRSF" id="PIRSF004793">
    <property type="entry name" value="UCP004793"/>
    <property type="match status" value="1"/>
</dbReference>
<dbReference type="GO" id="GO:0005524">
    <property type="term" value="F:ATP binding"/>
    <property type="evidence" value="ECO:0007669"/>
    <property type="project" value="UniProtKB-UniRule"/>
</dbReference>
<dbReference type="GO" id="GO:0004016">
    <property type="term" value="F:adenylate cyclase activity"/>
    <property type="evidence" value="ECO:0007669"/>
    <property type="project" value="UniProtKB-UniRule"/>
</dbReference>
<dbReference type="PANTHER" id="PTHR34185">
    <property type="entry name" value="DIADENYLATE CYCLASE"/>
    <property type="match status" value="1"/>
</dbReference>
<reference evidence="13" key="1">
    <citation type="journal article" date="2010" name="Stand. Genomic Sci.">
        <title>Complete genome sequence of 'Thermobaculum terrenum' type strain (YNP1).</title>
        <authorList>
            <person name="Kiss H."/>
            <person name="Cleland D."/>
            <person name="Lapidus A."/>
            <person name="Lucas S."/>
            <person name="Glavina Del Rio T."/>
            <person name="Nolan M."/>
            <person name="Tice H."/>
            <person name="Han C."/>
            <person name="Goodwin L."/>
            <person name="Pitluck S."/>
            <person name="Liolios K."/>
            <person name="Ivanova N."/>
            <person name="Mavromatis K."/>
            <person name="Ovchinnikova G."/>
            <person name="Pati A."/>
            <person name="Chen A."/>
            <person name="Palaniappan K."/>
            <person name="Land M."/>
            <person name="Hauser L."/>
            <person name="Chang Y."/>
            <person name="Jeffries C."/>
            <person name="Lu M."/>
            <person name="Brettin T."/>
            <person name="Detter J."/>
            <person name="Goker M."/>
            <person name="Tindall B."/>
            <person name="Beck B."/>
            <person name="McDermott T."/>
            <person name="Woyke T."/>
            <person name="Bristow J."/>
            <person name="Eisen J."/>
            <person name="Markowitz V."/>
            <person name="Hugenholtz P."/>
            <person name="Kyrpides N."/>
            <person name="Klenk H."/>
            <person name="Cheng J."/>
        </authorList>
    </citation>
    <scope>NUCLEOTIDE SEQUENCE [LARGE SCALE GENOMIC DNA]</scope>
    <source>
        <strain evidence="13">ATCC BAA-798 / YNP1</strain>
    </source>
</reference>
<dbReference type="AlphaFoldDB" id="D1CD58"/>
<keyword evidence="5 10" id="KW-0548">Nucleotidyltransferase</keyword>
<feature type="transmembrane region" description="Helical" evidence="10">
    <location>
        <begin position="72"/>
        <end position="90"/>
    </location>
</feature>
<dbReference type="InterPro" id="IPR036888">
    <property type="entry name" value="DNA_integrity_DisA_N_sf"/>
</dbReference>
<dbReference type="EMBL" id="CP001825">
    <property type="protein sequence ID" value="ACZ42723.1"/>
    <property type="molecule type" value="Genomic_DNA"/>
</dbReference>
<dbReference type="RefSeq" id="WP_012875755.1">
    <property type="nucleotide sequence ID" value="NC_013525.1"/>
</dbReference>
<dbReference type="PROSITE" id="PS51794">
    <property type="entry name" value="DAC"/>
    <property type="match status" value="1"/>
</dbReference>
<sequence>MTEVIGRTNHISPLLSVIDILVVAAIFYWILGLVKGTRAVPVLRGLAIILVSSVALLIIFQITPFKLRALDFLLQRALLPGFVVAIPVIFQPELRRALERIGTSTTFSALYSHSETDEITKLAQNITKAVTDLADRRIGALIVIERETGLEDIADTGTRIDACADPGLLESIFMPNGPLHDGAVIISRGRIVAAGCVLPLSENMRVLGERGTRHRAALGVTETSDAIAVVVSEETGVISVAQNGRLLSNFTEERLMRFLTAALKPS</sequence>
<feature type="transmembrane region" description="Helical" evidence="10">
    <location>
        <begin position="42"/>
        <end position="60"/>
    </location>
</feature>
<dbReference type="STRING" id="525904.Tter_1817"/>
<comment type="similarity">
    <text evidence="10">Belongs to the adenylate cyclase family. DacA/CdaA subfamily.</text>
</comment>
<keyword evidence="9 10" id="KW-0472">Membrane</keyword>
<feature type="domain" description="DAC" evidence="11">
    <location>
        <begin position="91"/>
        <end position="252"/>
    </location>
</feature>
<dbReference type="PANTHER" id="PTHR34185:SF1">
    <property type="entry name" value="DIADENYLATE CYCLASE"/>
    <property type="match status" value="1"/>
</dbReference>
<evidence type="ECO:0000256" key="10">
    <source>
        <dbReference type="HAMAP-Rule" id="MF_01499"/>
    </source>
</evidence>
<dbReference type="GO" id="GO:0106408">
    <property type="term" value="F:diadenylate cyclase activity"/>
    <property type="evidence" value="ECO:0007669"/>
    <property type="project" value="UniProtKB-EC"/>
</dbReference>
<feature type="transmembrane region" description="Helical" evidence="10">
    <location>
        <begin position="12"/>
        <end position="30"/>
    </location>
</feature>
<evidence type="ECO:0000256" key="9">
    <source>
        <dbReference type="ARBA" id="ARBA00023136"/>
    </source>
</evidence>
<keyword evidence="6 10" id="KW-0547">Nucleotide-binding</keyword>
<protein>
    <recommendedName>
        <fullName evidence="10">Diadenylate cyclase</fullName>
        <shortName evidence="10">DAC</shortName>
        <ecNumber evidence="10">2.7.7.85</ecNumber>
    </recommendedName>
    <alternativeName>
        <fullName evidence="10">Cyclic-di-AMP synthase</fullName>
        <shortName evidence="10">c-di-AMP synthase</shortName>
    </alternativeName>
</protein>
<evidence type="ECO:0000256" key="7">
    <source>
        <dbReference type="ARBA" id="ARBA00022840"/>
    </source>
</evidence>
<dbReference type="Gene3D" id="3.40.1700.10">
    <property type="entry name" value="DNA integrity scanning protein, DisA, N-terminal domain"/>
    <property type="match status" value="1"/>
</dbReference>
<organism evidence="12 13">
    <name type="scientific">Thermobaculum terrenum (strain ATCC BAA-798 / CCMEE 7001 / YNP1)</name>
    <dbReference type="NCBI Taxonomy" id="525904"/>
    <lineage>
        <taxon>Bacteria</taxon>
        <taxon>Bacillati</taxon>
        <taxon>Chloroflexota</taxon>
        <taxon>Chloroflexia</taxon>
        <taxon>Candidatus Thermobaculales</taxon>
        <taxon>Candidatus Thermobaculaceae</taxon>
        <taxon>Thermobaculum</taxon>
    </lineage>
</organism>
<dbReference type="GO" id="GO:0006171">
    <property type="term" value="P:cAMP biosynthetic process"/>
    <property type="evidence" value="ECO:0007669"/>
    <property type="project" value="InterPro"/>
</dbReference>
<proteinExistence type="inferred from homology"/>
<dbReference type="EC" id="2.7.7.85" evidence="10"/>
<dbReference type="InterPro" id="IPR050338">
    <property type="entry name" value="DisA"/>
</dbReference>
<dbReference type="eggNOG" id="COG1624">
    <property type="taxonomic scope" value="Bacteria"/>
</dbReference>
<keyword evidence="7 10" id="KW-0067">ATP-binding</keyword>
<keyword evidence="2 10" id="KW-1003">Cell membrane</keyword>
<dbReference type="InterPro" id="IPR003390">
    <property type="entry name" value="DNA_integrity_scan_DisA_N"/>
</dbReference>
<dbReference type="KEGG" id="ttr:Tter_1817"/>
<dbReference type="Pfam" id="PF02457">
    <property type="entry name" value="DAC"/>
    <property type="match status" value="1"/>
</dbReference>
<accession>D1CD58</accession>
<comment type="subunit">
    <text evidence="10">Probably a homodimer.</text>
</comment>
<dbReference type="HOGENOM" id="CLU_038561_0_1_0"/>
<dbReference type="FunFam" id="3.40.1700.10:FF:000002">
    <property type="entry name" value="Diadenylate cyclase"/>
    <property type="match status" value="1"/>
</dbReference>
<dbReference type="SUPFAM" id="SSF143597">
    <property type="entry name" value="YojJ-like"/>
    <property type="match status" value="1"/>
</dbReference>
<comment type="caution">
    <text evidence="10">Lacks conserved residue(s) required for the propagation of feature annotation.</text>
</comment>
<evidence type="ECO:0000313" key="13">
    <source>
        <dbReference type="Proteomes" id="UP000000323"/>
    </source>
</evidence>
<keyword evidence="13" id="KW-1185">Reference proteome</keyword>
<dbReference type="InterPro" id="IPR034701">
    <property type="entry name" value="CdaA"/>
</dbReference>
<dbReference type="NCBIfam" id="TIGR00159">
    <property type="entry name" value="diadenylate cyclase CdaA"/>
    <property type="match status" value="1"/>
</dbReference>
<keyword evidence="3 10" id="KW-0808">Transferase</keyword>
<dbReference type="Proteomes" id="UP000000323">
    <property type="component" value="Chromosome 1"/>
</dbReference>